<comment type="caution">
    <text evidence="1">The sequence shown here is derived from an EMBL/GenBank/DDBJ whole genome shotgun (WGS) entry which is preliminary data.</text>
</comment>
<evidence type="ECO:0000313" key="1">
    <source>
        <dbReference type="EMBL" id="CAG8456502.1"/>
    </source>
</evidence>
<name>A0ACA9K6W0_9GLOM</name>
<reference evidence="1" key="1">
    <citation type="submission" date="2021-06" db="EMBL/GenBank/DDBJ databases">
        <authorList>
            <person name="Kallberg Y."/>
            <person name="Tangrot J."/>
            <person name="Rosling A."/>
        </authorList>
    </citation>
    <scope>NUCLEOTIDE SEQUENCE</scope>
    <source>
        <strain evidence="1">28 12/20/2015</strain>
    </source>
</reference>
<gene>
    <name evidence="1" type="ORF">SPELUC_LOCUS1059</name>
</gene>
<sequence>MTLEYFKRDPEKWGIIGFLNECREEPFERKIDKYLKQLETIVINGRKNESRKAKKLIDKYRMEPKSDSKKAKKWNKERLRNIHVNKSTINNKFNYGNISSGLINCSTHVTDSNTLNAAEDIESVNAQDSIINNEQGKTHDLEKSWEFERPIPEWLERIHKHREDLTTTVDTTDLESFSQVAENAIWWRIIDASDPKLTEFITEQEFLSLRETLLSNLSTDWKVLEPPVERCLHFIEMLDKKGLKKVAKTVVYHGVCGAIRKIRKISATSNKTEEENPFLASPVTEITIFDDVIQDGDVDHPDKHDFAKDLTWGQEFSLCERAGSKIENGRKILDNTLKVQKTLRDMHETLLETLSQAGGGTVPVRVLKAFRKLVLPGFISSRFFIRVLLNVYIGGKYYGSNVLAEFDIPTRFDELGKIVTIARVMLNVKQTIKTFTLMKEASEKNKHSTENMLISQRIKEHVTPKVKKTNKENVTPKTKKAKRALELSNAHNIQ</sequence>
<evidence type="ECO:0000313" key="2">
    <source>
        <dbReference type="Proteomes" id="UP000789366"/>
    </source>
</evidence>
<dbReference type="EMBL" id="CAJVPW010000497">
    <property type="protein sequence ID" value="CAG8456502.1"/>
    <property type="molecule type" value="Genomic_DNA"/>
</dbReference>
<dbReference type="Proteomes" id="UP000789366">
    <property type="component" value="Unassembled WGS sequence"/>
</dbReference>
<organism evidence="1 2">
    <name type="scientific">Cetraspora pellucida</name>
    <dbReference type="NCBI Taxonomy" id="1433469"/>
    <lineage>
        <taxon>Eukaryota</taxon>
        <taxon>Fungi</taxon>
        <taxon>Fungi incertae sedis</taxon>
        <taxon>Mucoromycota</taxon>
        <taxon>Glomeromycotina</taxon>
        <taxon>Glomeromycetes</taxon>
        <taxon>Diversisporales</taxon>
        <taxon>Gigasporaceae</taxon>
        <taxon>Cetraspora</taxon>
    </lineage>
</organism>
<accession>A0ACA9K6W0</accession>
<proteinExistence type="predicted"/>
<protein>
    <submittedName>
        <fullName evidence="1">10196_t:CDS:1</fullName>
    </submittedName>
</protein>
<keyword evidence="2" id="KW-1185">Reference proteome</keyword>